<sequence length="62" mass="7141">MYITDQNGKQVEVTDLKAAIKQAKMFKGLRHVDASPERASADDQIQAYWQDIYEKLLQLQSN</sequence>
<comment type="caution">
    <text evidence="1">The sequence shown here is derived from an EMBL/GenBank/DDBJ whole genome shotgun (WGS) entry which is preliminary data.</text>
</comment>
<dbReference type="RefSeq" id="WP_106524111.1">
    <property type="nucleotide sequence ID" value="NZ_PYGD01000007.1"/>
</dbReference>
<accession>A0A2P8D104</accession>
<dbReference type="AlphaFoldDB" id="A0A2P8D104"/>
<dbReference type="OrthoDB" id="798594at2"/>
<name>A0A2P8D104_9BACT</name>
<protein>
    <submittedName>
        <fullName evidence="1">Uncharacterized protein</fullName>
    </submittedName>
</protein>
<proteinExistence type="predicted"/>
<dbReference type="EMBL" id="PYGD01000007">
    <property type="protein sequence ID" value="PSK90846.1"/>
    <property type="molecule type" value="Genomic_DNA"/>
</dbReference>
<evidence type="ECO:0000313" key="1">
    <source>
        <dbReference type="EMBL" id="PSK90846.1"/>
    </source>
</evidence>
<gene>
    <name evidence="1" type="ORF">B0I18_107258</name>
</gene>
<dbReference type="Proteomes" id="UP000240572">
    <property type="component" value="Unassembled WGS sequence"/>
</dbReference>
<reference evidence="1 2" key="1">
    <citation type="submission" date="2018-03" db="EMBL/GenBank/DDBJ databases">
        <title>Genomic Encyclopedia of Type Strains, Phase III (KMG-III): the genomes of soil and plant-associated and newly described type strains.</title>
        <authorList>
            <person name="Whitman W."/>
        </authorList>
    </citation>
    <scope>NUCLEOTIDE SEQUENCE [LARGE SCALE GENOMIC DNA]</scope>
    <source>
        <strain evidence="1 2">CGMCC 1.12700</strain>
    </source>
</reference>
<evidence type="ECO:0000313" key="2">
    <source>
        <dbReference type="Proteomes" id="UP000240572"/>
    </source>
</evidence>
<keyword evidence="2" id="KW-1185">Reference proteome</keyword>
<organism evidence="1 2">
    <name type="scientific">Taibaiella chishuiensis</name>
    <dbReference type="NCBI Taxonomy" id="1434707"/>
    <lineage>
        <taxon>Bacteria</taxon>
        <taxon>Pseudomonadati</taxon>
        <taxon>Bacteroidota</taxon>
        <taxon>Chitinophagia</taxon>
        <taxon>Chitinophagales</taxon>
        <taxon>Chitinophagaceae</taxon>
        <taxon>Taibaiella</taxon>
    </lineage>
</organism>